<dbReference type="EMBL" id="CP011371">
    <property type="protein sequence ID" value="AKJ30397.1"/>
    <property type="molecule type" value="Genomic_DNA"/>
</dbReference>
<dbReference type="STRING" id="413882.AAW51_3706"/>
<dbReference type="InterPro" id="IPR000182">
    <property type="entry name" value="GNAT_dom"/>
</dbReference>
<keyword evidence="5" id="KW-1185">Reference proteome</keyword>
<keyword evidence="2" id="KW-0012">Acyltransferase</keyword>
<keyword evidence="1 4" id="KW-0808">Transferase</keyword>
<dbReference type="Gene3D" id="3.40.630.30">
    <property type="match status" value="1"/>
</dbReference>
<evidence type="ECO:0000313" key="5">
    <source>
        <dbReference type="Proteomes" id="UP000035352"/>
    </source>
</evidence>
<sequence>MEAPDSDPIEVVIRPATRDDLPAVLALYEAAGLDAPGTHDLARAQAAFDRISRYPDYTVWLAELEARPVGTLALVILDNLAHGCAPSALVEDVAVAPDVQGQGLGRRLLTHAMQHARTRGCYKLALSSRASRVRSHDFYRHLGFEVHGYSFLVTLDDA</sequence>
<dbReference type="CDD" id="cd04301">
    <property type="entry name" value="NAT_SF"/>
    <property type="match status" value="1"/>
</dbReference>
<dbReference type="AlphaFoldDB" id="A0A0G3BLX5"/>
<dbReference type="GO" id="GO:0016747">
    <property type="term" value="F:acyltransferase activity, transferring groups other than amino-acyl groups"/>
    <property type="evidence" value="ECO:0007669"/>
    <property type="project" value="InterPro"/>
</dbReference>
<name>A0A0G3BLX5_9BURK</name>
<proteinExistence type="predicted"/>
<dbReference type="Proteomes" id="UP000035352">
    <property type="component" value="Chromosome"/>
</dbReference>
<protein>
    <submittedName>
        <fullName evidence="4">Histone acetyltransferase HPA2</fullName>
    </submittedName>
</protein>
<dbReference type="OrthoDB" id="9789603at2"/>
<evidence type="ECO:0000313" key="4">
    <source>
        <dbReference type="EMBL" id="AKJ30397.1"/>
    </source>
</evidence>
<dbReference type="InterPro" id="IPR050832">
    <property type="entry name" value="Bact_Acetyltransf"/>
</dbReference>
<dbReference type="Pfam" id="PF00583">
    <property type="entry name" value="Acetyltransf_1"/>
    <property type="match status" value="1"/>
</dbReference>
<gene>
    <name evidence="4" type="ORF">AAW51_3706</name>
</gene>
<dbReference type="PANTHER" id="PTHR43877:SF1">
    <property type="entry name" value="ACETYLTRANSFERASE"/>
    <property type="match status" value="1"/>
</dbReference>
<organism evidence="4 5">
    <name type="scientific">Caldimonas brevitalea</name>
    <dbReference type="NCBI Taxonomy" id="413882"/>
    <lineage>
        <taxon>Bacteria</taxon>
        <taxon>Pseudomonadati</taxon>
        <taxon>Pseudomonadota</taxon>
        <taxon>Betaproteobacteria</taxon>
        <taxon>Burkholderiales</taxon>
        <taxon>Sphaerotilaceae</taxon>
        <taxon>Caldimonas</taxon>
    </lineage>
</organism>
<evidence type="ECO:0000259" key="3">
    <source>
        <dbReference type="PROSITE" id="PS51186"/>
    </source>
</evidence>
<dbReference type="SUPFAM" id="SSF55729">
    <property type="entry name" value="Acyl-CoA N-acyltransferases (Nat)"/>
    <property type="match status" value="1"/>
</dbReference>
<dbReference type="KEGG" id="pbh:AAW51_3706"/>
<dbReference type="InterPro" id="IPR016181">
    <property type="entry name" value="Acyl_CoA_acyltransferase"/>
</dbReference>
<dbReference type="PROSITE" id="PS51186">
    <property type="entry name" value="GNAT"/>
    <property type="match status" value="1"/>
</dbReference>
<reference evidence="4 5" key="1">
    <citation type="submission" date="2015-05" db="EMBL/GenBank/DDBJ databases">
        <authorList>
            <person name="Tang B."/>
            <person name="Yu Y."/>
        </authorList>
    </citation>
    <scope>NUCLEOTIDE SEQUENCE [LARGE SCALE GENOMIC DNA]</scope>
    <source>
        <strain evidence="4 5">DSM 7029</strain>
    </source>
</reference>
<dbReference type="PANTHER" id="PTHR43877">
    <property type="entry name" value="AMINOALKYLPHOSPHONATE N-ACETYLTRANSFERASE-RELATED-RELATED"/>
    <property type="match status" value="1"/>
</dbReference>
<evidence type="ECO:0000256" key="1">
    <source>
        <dbReference type="ARBA" id="ARBA00022679"/>
    </source>
</evidence>
<evidence type="ECO:0000256" key="2">
    <source>
        <dbReference type="ARBA" id="ARBA00023315"/>
    </source>
</evidence>
<accession>A0A0G3BLX5</accession>
<feature type="domain" description="N-acetyltransferase" evidence="3">
    <location>
        <begin position="11"/>
        <end position="158"/>
    </location>
</feature>